<dbReference type="EMBL" id="LT629695">
    <property type="protein sequence ID" value="SDH39592.1"/>
    <property type="molecule type" value="Genomic_DNA"/>
</dbReference>
<dbReference type="STRING" id="399736.SAMN04489720_1140"/>
<keyword evidence="3" id="KW-1185">Reference proteome</keyword>
<accession>A0A1G8C295</accession>
<proteinExistence type="predicted"/>
<feature type="region of interest" description="Disordered" evidence="1">
    <location>
        <begin position="107"/>
        <end position="126"/>
    </location>
</feature>
<gene>
    <name evidence="2" type="ORF">SAMN04489720_1140</name>
</gene>
<feature type="compositionally biased region" description="Low complexity" evidence="1">
    <location>
        <begin position="48"/>
        <end position="78"/>
    </location>
</feature>
<dbReference type="Proteomes" id="UP000198822">
    <property type="component" value="Chromosome I"/>
</dbReference>
<name>A0A1G8C295_9MICO</name>
<sequence>MTGWRQTASASVQHLREDPPLARTAPLVGIAAALLVALAGCVPADAESASDASASPAPSATATPEPSAEPTPSASEAPEGIDTSDWVEYASPEGDLTFRHPSDWTLETTRSEPMSGVGPTGNRSLDSVEITAPNGQQLLTSYDFVDIGGWCDAPMTGELLHSEPIGLESPTGDETPVIAAIAFDGDPMIFAMGITAAERIGPDGTFGCPFYFVLGTSDGGTSMGTHFQVSNDDPLWNIASLDDATAYMETDEYATILEILRSVRTA</sequence>
<feature type="region of interest" description="Disordered" evidence="1">
    <location>
        <begin position="48"/>
        <end position="80"/>
    </location>
</feature>
<organism evidence="2 3">
    <name type="scientific">Agrococcus jejuensis</name>
    <dbReference type="NCBI Taxonomy" id="399736"/>
    <lineage>
        <taxon>Bacteria</taxon>
        <taxon>Bacillati</taxon>
        <taxon>Actinomycetota</taxon>
        <taxon>Actinomycetes</taxon>
        <taxon>Micrococcales</taxon>
        <taxon>Microbacteriaceae</taxon>
        <taxon>Agrococcus</taxon>
    </lineage>
</organism>
<dbReference type="AlphaFoldDB" id="A0A1G8C295"/>
<protein>
    <submittedName>
        <fullName evidence="2">Uncharacterized protein</fullName>
    </submittedName>
</protein>
<evidence type="ECO:0000256" key="1">
    <source>
        <dbReference type="SAM" id="MobiDB-lite"/>
    </source>
</evidence>
<reference evidence="3" key="1">
    <citation type="submission" date="2016-10" db="EMBL/GenBank/DDBJ databases">
        <authorList>
            <person name="Varghese N."/>
            <person name="Submissions S."/>
        </authorList>
    </citation>
    <scope>NUCLEOTIDE SEQUENCE [LARGE SCALE GENOMIC DNA]</scope>
    <source>
        <strain evidence="3">DSM 22002</strain>
    </source>
</reference>
<evidence type="ECO:0000313" key="2">
    <source>
        <dbReference type="EMBL" id="SDH39592.1"/>
    </source>
</evidence>
<evidence type="ECO:0000313" key="3">
    <source>
        <dbReference type="Proteomes" id="UP000198822"/>
    </source>
</evidence>